<gene>
    <name evidence="1" type="ORF">GE061_013821</name>
</gene>
<dbReference type="Proteomes" id="UP000466442">
    <property type="component" value="Linkage Group LG5"/>
</dbReference>
<evidence type="ECO:0000313" key="2">
    <source>
        <dbReference type="Proteomes" id="UP000466442"/>
    </source>
</evidence>
<accession>A0A6A4K9G0</accession>
<proteinExistence type="predicted"/>
<name>A0A6A4K9G0_APOLU</name>
<organism evidence="1 2">
    <name type="scientific">Apolygus lucorum</name>
    <name type="common">Small green plant bug</name>
    <name type="synonym">Lygocoris lucorum</name>
    <dbReference type="NCBI Taxonomy" id="248454"/>
    <lineage>
        <taxon>Eukaryota</taxon>
        <taxon>Metazoa</taxon>
        <taxon>Ecdysozoa</taxon>
        <taxon>Arthropoda</taxon>
        <taxon>Hexapoda</taxon>
        <taxon>Insecta</taxon>
        <taxon>Pterygota</taxon>
        <taxon>Neoptera</taxon>
        <taxon>Paraneoptera</taxon>
        <taxon>Hemiptera</taxon>
        <taxon>Heteroptera</taxon>
        <taxon>Panheteroptera</taxon>
        <taxon>Cimicomorpha</taxon>
        <taxon>Miridae</taxon>
        <taxon>Mirini</taxon>
        <taxon>Apolygus</taxon>
    </lineage>
</organism>
<keyword evidence="2" id="KW-1185">Reference proteome</keyword>
<evidence type="ECO:0000313" key="1">
    <source>
        <dbReference type="EMBL" id="KAF6210714.1"/>
    </source>
</evidence>
<reference evidence="1" key="1">
    <citation type="journal article" date="2021" name="Mol. Ecol. Resour.">
        <title>Apolygus lucorum genome provides insights into omnivorousness and mesophyll feeding.</title>
        <authorList>
            <person name="Liu Y."/>
            <person name="Liu H."/>
            <person name="Wang H."/>
            <person name="Huang T."/>
            <person name="Liu B."/>
            <person name="Yang B."/>
            <person name="Yin L."/>
            <person name="Li B."/>
            <person name="Zhang Y."/>
            <person name="Zhang S."/>
            <person name="Jiang F."/>
            <person name="Zhang X."/>
            <person name="Ren Y."/>
            <person name="Wang B."/>
            <person name="Wang S."/>
            <person name="Lu Y."/>
            <person name="Wu K."/>
            <person name="Fan W."/>
            <person name="Wang G."/>
        </authorList>
    </citation>
    <scope>NUCLEOTIDE SEQUENCE</scope>
    <source>
        <strain evidence="1">12Hb</strain>
    </source>
</reference>
<sequence length="123" mass="13979">MYKQTLDEIRGITNELIETLDITGQKITKDDADLILNRVLTFEKHAAARTATALKVLCEARKIVEMGVDCCVPEFVMKGELMLKVEYYQRLLNSLCPGTVRETAGCPAEFMLRKKRSKRPKSQ</sequence>
<comment type="caution">
    <text evidence="1">The sequence shown here is derived from an EMBL/GenBank/DDBJ whole genome shotgun (WGS) entry which is preliminary data.</text>
</comment>
<dbReference type="EMBL" id="WIXP02000005">
    <property type="protein sequence ID" value="KAF6210714.1"/>
    <property type="molecule type" value="Genomic_DNA"/>
</dbReference>
<dbReference type="AlphaFoldDB" id="A0A6A4K9G0"/>
<protein>
    <submittedName>
        <fullName evidence="1">Uncharacterized protein</fullName>
    </submittedName>
</protein>